<feature type="chain" id="PRO_5002432508" description="Secreted protein" evidence="1">
    <location>
        <begin position="18"/>
        <end position="67"/>
    </location>
</feature>
<keyword evidence="1" id="KW-0732">Signal</keyword>
<protein>
    <recommendedName>
        <fullName evidence="3">Secreted protein</fullName>
    </recommendedName>
</protein>
<accession>A0A0E9RRY0</accession>
<evidence type="ECO:0000256" key="1">
    <source>
        <dbReference type="SAM" id="SignalP"/>
    </source>
</evidence>
<evidence type="ECO:0000313" key="2">
    <source>
        <dbReference type="EMBL" id="JAH31931.1"/>
    </source>
</evidence>
<sequence length="67" mass="8171">MFFAEFILFSFFLRCLSFPIDLQLFGKAREDRQFLKSTSIQHTHFRIHHQHMRSSLKKREKARISDL</sequence>
<feature type="signal peptide" evidence="1">
    <location>
        <begin position="1"/>
        <end position="17"/>
    </location>
</feature>
<name>A0A0E9RRY0_ANGAN</name>
<dbReference type="EMBL" id="GBXM01076646">
    <property type="protein sequence ID" value="JAH31931.1"/>
    <property type="molecule type" value="Transcribed_RNA"/>
</dbReference>
<evidence type="ECO:0008006" key="3">
    <source>
        <dbReference type="Google" id="ProtNLM"/>
    </source>
</evidence>
<reference evidence="2" key="2">
    <citation type="journal article" date="2015" name="Fish Shellfish Immunol.">
        <title>Early steps in the European eel (Anguilla anguilla)-Vibrio vulnificus interaction in the gills: Role of the RtxA13 toxin.</title>
        <authorList>
            <person name="Callol A."/>
            <person name="Pajuelo D."/>
            <person name="Ebbesson L."/>
            <person name="Teles M."/>
            <person name="MacKenzie S."/>
            <person name="Amaro C."/>
        </authorList>
    </citation>
    <scope>NUCLEOTIDE SEQUENCE</scope>
</reference>
<reference evidence="2" key="1">
    <citation type="submission" date="2014-11" db="EMBL/GenBank/DDBJ databases">
        <authorList>
            <person name="Amaro Gonzalez C."/>
        </authorList>
    </citation>
    <scope>NUCLEOTIDE SEQUENCE</scope>
</reference>
<dbReference type="AlphaFoldDB" id="A0A0E9RRY0"/>
<proteinExistence type="predicted"/>
<organism evidence="2">
    <name type="scientific">Anguilla anguilla</name>
    <name type="common">European freshwater eel</name>
    <name type="synonym">Muraena anguilla</name>
    <dbReference type="NCBI Taxonomy" id="7936"/>
    <lineage>
        <taxon>Eukaryota</taxon>
        <taxon>Metazoa</taxon>
        <taxon>Chordata</taxon>
        <taxon>Craniata</taxon>
        <taxon>Vertebrata</taxon>
        <taxon>Euteleostomi</taxon>
        <taxon>Actinopterygii</taxon>
        <taxon>Neopterygii</taxon>
        <taxon>Teleostei</taxon>
        <taxon>Anguilliformes</taxon>
        <taxon>Anguillidae</taxon>
        <taxon>Anguilla</taxon>
    </lineage>
</organism>